<accession>A0A078AL40</accession>
<dbReference type="InterPro" id="IPR011936">
    <property type="entry name" value="Myxo_disulph_rpt"/>
</dbReference>
<dbReference type="PANTHER" id="PTHR46130">
    <property type="entry name" value="LAMGL DOMAIN-CONTAINING PROTEIN"/>
    <property type="match status" value="1"/>
</dbReference>
<keyword evidence="1" id="KW-0732">Signal</keyword>
<evidence type="ECO:0000256" key="2">
    <source>
        <dbReference type="ARBA" id="ARBA00022737"/>
    </source>
</evidence>
<gene>
    <name evidence="4" type="primary">Contig6357.g6813</name>
    <name evidence="4" type="ORF">STYLEM_10597</name>
</gene>
<dbReference type="GO" id="GO:0007166">
    <property type="term" value="P:cell surface receptor signaling pathway"/>
    <property type="evidence" value="ECO:0007669"/>
    <property type="project" value="TreeGrafter"/>
</dbReference>
<dbReference type="NCBIfam" id="TIGR02232">
    <property type="entry name" value="myxo_disulf_rpt"/>
    <property type="match status" value="4"/>
</dbReference>
<evidence type="ECO:0000256" key="1">
    <source>
        <dbReference type="ARBA" id="ARBA00022729"/>
    </source>
</evidence>
<evidence type="ECO:0000313" key="5">
    <source>
        <dbReference type="Proteomes" id="UP000039865"/>
    </source>
</evidence>
<dbReference type="GO" id="GO:0004222">
    <property type="term" value="F:metalloendopeptidase activity"/>
    <property type="evidence" value="ECO:0007669"/>
    <property type="project" value="TreeGrafter"/>
</dbReference>
<dbReference type="EMBL" id="CCKQ01010071">
    <property type="protein sequence ID" value="CDW81578.1"/>
    <property type="molecule type" value="Genomic_DNA"/>
</dbReference>
<dbReference type="GO" id="GO:0006508">
    <property type="term" value="P:proteolysis"/>
    <property type="evidence" value="ECO:0007669"/>
    <property type="project" value="TreeGrafter"/>
</dbReference>
<organism evidence="4 5">
    <name type="scientific">Stylonychia lemnae</name>
    <name type="common">Ciliate</name>
    <dbReference type="NCBI Taxonomy" id="5949"/>
    <lineage>
        <taxon>Eukaryota</taxon>
        <taxon>Sar</taxon>
        <taxon>Alveolata</taxon>
        <taxon>Ciliophora</taxon>
        <taxon>Intramacronucleata</taxon>
        <taxon>Spirotrichea</taxon>
        <taxon>Stichotrichia</taxon>
        <taxon>Sporadotrichida</taxon>
        <taxon>Oxytrichidae</taxon>
        <taxon>Stylonychinae</taxon>
        <taxon>Stylonychia</taxon>
    </lineage>
</organism>
<dbReference type="Proteomes" id="UP000039865">
    <property type="component" value="Unassembled WGS sequence"/>
</dbReference>
<proteinExistence type="predicted"/>
<keyword evidence="3" id="KW-1015">Disulfide bond</keyword>
<name>A0A078AL40_STYLE</name>
<dbReference type="InParanoid" id="A0A078AL40"/>
<evidence type="ECO:0000256" key="3">
    <source>
        <dbReference type="ARBA" id="ARBA00023157"/>
    </source>
</evidence>
<keyword evidence="5" id="KW-1185">Reference proteome</keyword>
<reference evidence="4 5" key="1">
    <citation type="submission" date="2014-06" db="EMBL/GenBank/DDBJ databases">
        <authorList>
            <person name="Swart Estienne"/>
        </authorList>
    </citation>
    <scope>NUCLEOTIDE SEQUENCE [LARGE SCALE GENOMIC DNA]</scope>
    <source>
        <strain evidence="4 5">130c</strain>
    </source>
</reference>
<dbReference type="InterPro" id="IPR043543">
    <property type="entry name" value="PAPPA/PAPPA2"/>
</dbReference>
<dbReference type="GO" id="GO:0005615">
    <property type="term" value="C:extracellular space"/>
    <property type="evidence" value="ECO:0007669"/>
    <property type="project" value="TreeGrafter"/>
</dbReference>
<sequence length="1132" mass="129398">MVTETLILQQTSEFSRDLSLYSKQITSIQQIGNNENDFDENVNPDLVHYYENSNSQIPNMEAFIGNIVAFQRCSYVFNFAYNPVSKIKTYQIQRYTVSIEYDKELKSKRTIFNKKSEYTFQRAKNGYNDFPCTTTEFYYHPGIKGIIYLMDDNLTISVMQDASFPKNGDPCEYDLFNNSQQINQFNFSIKDFDLFHQGLLRNFIFLNETLYIVTHGQISDKQSLGLQSKIWRVDLFPQSPKKFLHHLVQNTSANEIITQIASLETIGFIYTKKDVRGYTLSALNKSDNFNSSNKPIEIAKTDYWKIYQSRADNHMHRPIFGVNSSYPSAISRLTSIPAQVFNDITNNTDFYNFTVQFARFHALVLNPGLCGQTRNTTDYNNIRAFVVNLRRMELEKCLNYTLVGCGDGVYRSKNEGDCDDGNLIDGDGCSSNCKIETFYNCTQVEGKKSVCSQILCGNGKKDFGEECDDQNERDGDGCNSTCKEEIGWSCDNLSSCKKMCMDGKVYQQNKMHANGSIYEYYREECDQVEGCNNETCKAVLGWNCTQNMEDQTSKCTQICGNLHNDLGEVCDDGNNVGGDGCAQGCKQIEQSYSCPLVGKCSSSCGNHKFEGIDHSIEYEKILEGEECDDGNNLNGDGCSSACVIEEGYTCVNIVWKLVYEIPIYYSSCKKSTGGNGETNGTKAYYKYIQTETEFIFDDNSVNIRQLSGKFRLIETGDSQNVYGINYASNKYGYNFLSYLKSGEQPVEYIKIQLLKNGTASYYEEINYPYSHQYQFSLSNTYTGYQRGTFGKYLVKNDNQTSLGFYALVKNNQTGDISFDKIYNTLNLEYNQYLGSHEVWYWPYANATIARYIDGINWKGHGFSKNILQMLKNPEMYPDNERIEGRFQRQMTMSGQIQLPIIFYKWFIIVYVSTSTSSGALRVYKYFDDIDYLVPYNNELVFTSTNNQYRQYSLVFFNKDFGIIFKRASSNVLIRYLVSSMTTTSSPTFDDRGLILQGYQLSELIMIQRRQDPDNPEEERDVYGYFPQISEIYRITSNVQKGNGALEVVEKIIIPALGLELQNGFIDVGKYFIVVYSAVQCGAQIGQVINSSSAYFYRFSTKEWLCMNLNNPAGLTQVFAWQTTVESPNNTIL</sequence>
<dbReference type="OrthoDB" id="291007at2759"/>
<evidence type="ECO:0000313" key="4">
    <source>
        <dbReference type="EMBL" id="CDW81578.1"/>
    </source>
</evidence>
<keyword evidence="2" id="KW-0677">Repeat</keyword>
<dbReference type="AlphaFoldDB" id="A0A078AL40"/>
<dbReference type="PANTHER" id="PTHR46130:SF3">
    <property type="entry name" value="CHROMOSOME UNDETERMINED SCAFFOLD_33, WHOLE GENOME SHOTGUN SEQUENCE"/>
    <property type="match status" value="1"/>
</dbReference>
<protein>
    <submittedName>
        <fullName evidence="4">Uncharacterized protein</fullName>
    </submittedName>
</protein>